<evidence type="ECO:0000256" key="8">
    <source>
        <dbReference type="ARBA" id="ARBA00023136"/>
    </source>
</evidence>
<proteinExistence type="inferred from homology"/>
<keyword evidence="6 10" id="KW-1133">Transmembrane helix</keyword>
<evidence type="ECO:0000313" key="11">
    <source>
        <dbReference type="EMBL" id="KAK4025883.1"/>
    </source>
</evidence>
<evidence type="ECO:0000313" key="12">
    <source>
        <dbReference type="Proteomes" id="UP001234178"/>
    </source>
</evidence>
<evidence type="ECO:0000256" key="2">
    <source>
        <dbReference type="ARBA" id="ARBA00010569"/>
    </source>
</evidence>
<evidence type="ECO:0000256" key="9">
    <source>
        <dbReference type="ARBA" id="ARBA00023180"/>
    </source>
</evidence>
<organism evidence="11 12">
    <name type="scientific">Daphnia magna</name>
    <dbReference type="NCBI Taxonomy" id="35525"/>
    <lineage>
        <taxon>Eukaryota</taxon>
        <taxon>Metazoa</taxon>
        <taxon>Ecdysozoa</taxon>
        <taxon>Arthropoda</taxon>
        <taxon>Crustacea</taxon>
        <taxon>Branchiopoda</taxon>
        <taxon>Diplostraca</taxon>
        <taxon>Cladocera</taxon>
        <taxon>Anomopoda</taxon>
        <taxon>Daphniidae</taxon>
        <taxon>Daphnia</taxon>
    </lineage>
</organism>
<reference evidence="11 12" key="1">
    <citation type="journal article" date="2023" name="Nucleic Acids Res.">
        <title>The hologenome of Daphnia magna reveals possible DNA methylation and microbiome-mediated evolution of the host genome.</title>
        <authorList>
            <person name="Chaturvedi A."/>
            <person name="Li X."/>
            <person name="Dhandapani V."/>
            <person name="Marshall H."/>
            <person name="Kissane S."/>
            <person name="Cuenca-Cambronero M."/>
            <person name="Asole G."/>
            <person name="Calvet F."/>
            <person name="Ruiz-Romero M."/>
            <person name="Marangio P."/>
            <person name="Guigo R."/>
            <person name="Rago D."/>
            <person name="Mirbahai L."/>
            <person name="Eastwood N."/>
            <person name="Colbourne J.K."/>
            <person name="Zhou J."/>
            <person name="Mallon E."/>
            <person name="Orsini L."/>
        </authorList>
    </citation>
    <scope>NUCLEOTIDE SEQUENCE [LARGE SCALE GENOMIC DNA]</scope>
    <source>
        <strain evidence="11">LRV0_1</strain>
    </source>
</reference>
<dbReference type="Gene3D" id="3.40.50.300">
    <property type="entry name" value="P-loop containing nucleotide triphosphate hydrolases"/>
    <property type="match status" value="1"/>
</dbReference>
<dbReference type="Proteomes" id="UP001234178">
    <property type="component" value="Unassembled WGS sequence"/>
</dbReference>
<comment type="subcellular location">
    <subcellularLocation>
        <location evidence="1">Golgi apparatus membrane</location>
        <topology evidence="1">Single-pass type II membrane protein</topology>
    </subcellularLocation>
</comment>
<evidence type="ECO:0000256" key="10">
    <source>
        <dbReference type="SAM" id="Phobius"/>
    </source>
</evidence>
<evidence type="ECO:0008006" key="13">
    <source>
        <dbReference type="Google" id="ProtNLM"/>
    </source>
</evidence>
<evidence type="ECO:0000256" key="6">
    <source>
        <dbReference type="ARBA" id="ARBA00022989"/>
    </source>
</evidence>
<evidence type="ECO:0000256" key="3">
    <source>
        <dbReference type="ARBA" id="ARBA00022679"/>
    </source>
</evidence>
<keyword evidence="8 10" id="KW-0472">Membrane</keyword>
<accession>A0ABR0AL98</accession>
<keyword evidence="9" id="KW-0325">Glycoprotein</keyword>
<feature type="transmembrane region" description="Helical" evidence="10">
    <location>
        <begin position="122"/>
        <end position="141"/>
    </location>
</feature>
<keyword evidence="4 10" id="KW-0812">Transmembrane</keyword>
<gene>
    <name evidence="11" type="ORF">OUZ56_014923</name>
</gene>
<keyword evidence="5" id="KW-0735">Signal-anchor</keyword>
<comment type="caution">
    <text evidence="11">The sequence shown here is derived from an EMBL/GenBank/DDBJ whole genome shotgun (WGS) entry which is preliminary data.</text>
</comment>
<protein>
    <recommendedName>
        <fullName evidence="13">Heparan sulfate 2-O-sulfotransferase pipe</fullName>
    </recommendedName>
</protein>
<dbReference type="PANTHER" id="PTHR12129">
    <property type="entry name" value="HEPARAN SULFATE 2-O-SULFOTRANSFERASE"/>
    <property type="match status" value="1"/>
</dbReference>
<evidence type="ECO:0000256" key="5">
    <source>
        <dbReference type="ARBA" id="ARBA00022968"/>
    </source>
</evidence>
<dbReference type="Pfam" id="PF03567">
    <property type="entry name" value="Sulfotransfer_2"/>
    <property type="match status" value="1"/>
</dbReference>
<dbReference type="InterPro" id="IPR007734">
    <property type="entry name" value="Heparan_SO4_2-O-STrfase"/>
</dbReference>
<evidence type="ECO:0000256" key="7">
    <source>
        <dbReference type="ARBA" id="ARBA00023034"/>
    </source>
</evidence>
<keyword evidence="3" id="KW-0808">Transferase</keyword>
<name>A0ABR0AL98_9CRUS</name>
<dbReference type="EMBL" id="JAOYFB010000038">
    <property type="protein sequence ID" value="KAK4025883.1"/>
    <property type="molecule type" value="Genomic_DNA"/>
</dbReference>
<comment type="similarity">
    <text evidence="2">Belongs to the sulfotransferase 3 family.</text>
</comment>
<sequence length="481" mass="57087">MKKNRRRWSLTSCSTTRERAYIFHSINRLYTFRTVLVFCLELYFFSWSSCSSAAVVLQTEDTPPAILLDASSLSHYYCCFSESVLEFKTFTKKAMILAFRRWCWNSSRCESSPRRITPKNKFLPYVVSLVAMKLTVMMLLASNKRSHPQRMGALSADYSLTVTAVDTVGKDEMNNRRYWQMLENLEEAEIEGTATNRTHPSSIWLIYNRVPRCGGLTMVFLMKELAKVNRFAHQRHQYRTPWNRLLIEEEMKNLVTWFEYQHQAKSYDRHFLHVNFTRFQRYTKNLRPTYMNIVRDPAEREYSAFRGRRSQDPLQITQEIKRRDAAGAGTGMEWYTKSFDDCILDEDEECAFNSSEYTFSRAIPYFCGQDPRCLVPRSRWALQRAKFIIEHEYSVVGILDKMNETLHVLERYIPRFFSGSAKIYYSRGYGRRHENRYIKSKPALSDQVLAKLRDSLSDEYELYEFCQQRLYHQYQQTINTH</sequence>
<keyword evidence="12" id="KW-1185">Reference proteome</keyword>
<keyword evidence="7" id="KW-0333">Golgi apparatus</keyword>
<dbReference type="InterPro" id="IPR027417">
    <property type="entry name" value="P-loop_NTPase"/>
</dbReference>
<evidence type="ECO:0000256" key="1">
    <source>
        <dbReference type="ARBA" id="ARBA00004323"/>
    </source>
</evidence>
<evidence type="ECO:0000256" key="4">
    <source>
        <dbReference type="ARBA" id="ARBA00022692"/>
    </source>
</evidence>
<dbReference type="PANTHER" id="PTHR12129:SF20">
    <property type="entry name" value="HEPARAN SULFATE 2-O-SULFOTRANSFERASE PIPE"/>
    <property type="match status" value="1"/>
</dbReference>
<dbReference type="InterPro" id="IPR005331">
    <property type="entry name" value="Sulfotransferase"/>
</dbReference>